<dbReference type="Pfam" id="PF13474">
    <property type="entry name" value="SnoaL_3"/>
    <property type="match status" value="1"/>
</dbReference>
<accession>A0ABN3PXK7</accession>
<dbReference type="InterPro" id="IPR032710">
    <property type="entry name" value="NTF2-like_dom_sf"/>
</dbReference>
<gene>
    <name evidence="2" type="ORF">GCM10010411_47010</name>
</gene>
<dbReference type="InterPro" id="IPR037401">
    <property type="entry name" value="SnoaL-like"/>
</dbReference>
<dbReference type="RefSeq" id="WP_344544087.1">
    <property type="nucleotide sequence ID" value="NZ_BAAATD010000006.1"/>
</dbReference>
<dbReference type="Gene3D" id="3.10.450.50">
    <property type="match status" value="1"/>
</dbReference>
<keyword evidence="3" id="KW-1185">Reference proteome</keyword>
<sequence>MSPADLAAALEEANAEFYAAFEAGDLDRMAALWADGSYAPSVTCVHPGWPMLRGREEVLRSWALIMANTSYIQFVLTNVEADIHGDQAVVTCSENILTADEDTEAGFLAGGEVVATNVFVRSDGAWRLLLHHGSPILNTAEEE</sequence>
<feature type="domain" description="SnoaL-like" evidence="1">
    <location>
        <begin position="11"/>
        <end position="136"/>
    </location>
</feature>
<comment type="caution">
    <text evidence="2">The sequence shown here is derived from an EMBL/GenBank/DDBJ whole genome shotgun (WGS) entry which is preliminary data.</text>
</comment>
<evidence type="ECO:0000259" key="1">
    <source>
        <dbReference type="Pfam" id="PF13474"/>
    </source>
</evidence>
<evidence type="ECO:0000313" key="2">
    <source>
        <dbReference type="EMBL" id="GAA2607387.1"/>
    </source>
</evidence>
<protein>
    <submittedName>
        <fullName evidence="2">Nuclear transport factor 2 family protein</fullName>
    </submittedName>
</protein>
<reference evidence="2 3" key="1">
    <citation type="journal article" date="2019" name="Int. J. Syst. Evol. Microbiol.">
        <title>The Global Catalogue of Microorganisms (GCM) 10K type strain sequencing project: providing services to taxonomists for standard genome sequencing and annotation.</title>
        <authorList>
            <consortium name="The Broad Institute Genomics Platform"/>
            <consortium name="The Broad Institute Genome Sequencing Center for Infectious Disease"/>
            <person name="Wu L."/>
            <person name="Ma J."/>
        </authorList>
    </citation>
    <scope>NUCLEOTIDE SEQUENCE [LARGE SCALE GENOMIC DNA]</scope>
    <source>
        <strain evidence="2 3">JCM 6833</strain>
    </source>
</reference>
<dbReference type="CDD" id="cd00531">
    <property type="entry name" value="NTF2_like"/>
    <property type="match status" value="1"/>
</dbReference>
<dbReference type="Proteomes" id="UP001501509">
    <property type="component" value="Unassembled WGS sequence"/>
</dbReference>
<name>A0ABN3PXK7_9ACTN</name>
<dbReference type="PANTHER" id="PTHR34957:SF1">
    <property type="entry name" value="NUCLEAR TRANSPORT FACTOR 2 (NTF2) FAMILY PROTEIN"/>
    <property type="match status" value="1"/>
</dbReference>
<dbReference type="SUPFAM" id="SSF54427">
    <property type="entry name" value="NTF2-like"/>
    <property type="match status" value="1"/>
</dbReference>
<evidence type="ECO:0000313" key="3">
    <source>
        <dbReference type="Proteomes" id="UP001501509"/>
    </source>
</evidence>
<proteinExistence type="predicted"/>
<organism evidence="2 3">
    <name type="scientific">Actinomadura fulvescens</name>
    <dbReference type="NCBI Taxonomy" id="46160"/>
    <lineage>
        <taxon>Bacteria</taxon>
        <taxon>Bacillati</taxon>
        <taxon>Actinomycetota</taxon>
        <taxon>Actinomycetes</taxon>
        <taxon>Streptosporangiales</taxon>
        <taxon>Thermomonosporaceae</taxon>
        <taxon>Actinomadura</taxon>
    </lineage>
</organism>
<dbReference type="PANTHER" id="PTHR34957">
    <property type="entry name" value="NUCLEAR TRANSPORT FACTOR 2 (NTF2) FAMILY PROTEIN"/>
    <property type="match status" value="1"/>
</dbReference>
<dbReference type="EMBL" id="BAAATD010000006">
    <property type="protein sequence ID" value="GAA2607387.1"/>
    <property type="molecule type" value="Genomic_DNA"/>
</dbReference>